<feature type="compositionally biased region" description="Low complexity" evidence="8">
    <location>
        <begin position="4957"/>
        <end position="4973"/>
    </location>
</feature>
<organism evidence="12 13">
    <name type="scientific">Saccharomonospora xinjiangensis XJ-54</name>
    <dbReference type="NCBI Taxonomy" id="882086"/>
    <lineage>
        <taxon>Bacteria</taxon>
        <taxon>Bacillati</taxon>
        <taxon>Actinomycetota</taxon>
        <taxon>Actinomycetes</taxon>
        <taxon>Pseudonocardiales</taxon>
        <taxon>Pseudonocardiaceae</taxon>
        <taxon>Saccharomonospora</taxon>
    </lineage>
</organism>
<dbReference type="SMART" id="SM01294">
    <property type="entry name" value="PKS_PP_betabranch"/>
    <property type="match status" value="1"/>
</dbReference>
<dbReference type="Proteomes" id="UP000004691">
    <property type="component" value="Unassembled WGS sequence"/>
</dbReference>
<feature type="active site" description="Proton donor; for dehydratase activity" evidence="7">
    <location>
        <position position="970"/>
    </location>
</feature>
<feature type="active site" description="Proton acceptor; for dehydratase activity" evidence="7">
    <location>
        <position position="3865"/>
    </location>
</feature>
<evidence type="ECO:0000256" key="2">
    <source>
        <dbReference type="ARBA" id="ARBA00022450"/>
    </source>
</evidence>
<feature type="domain" description="Carrier" evidence="9">
    <location>
        <begin position="4986"/>
        <end position="5059"/>
    </location>
</feature>
<feature type="domain" description="PKS/mFAS DH" evidence="11">
    <location>
        <begin position="2296"/>
        <end position="2572"/>
    </location>
</feature>
<dbReference type="STRING" id="882086.SacxiDRAFT_0009"/>
<dbReference type="InterPro" id="IPR020841">
    <property type="entry name" value="PKS_Beta-ketoAc_synthase_dom"/>
</dbReference>
<dbReference type="FunFam" id="3.40.47.10:FF:000019">
    <property type="entry name" value="Polyketide synthase type I"/>
    <property type="match status" value="3"/>
</dbReference>
<evidence type="ECO:0000256" key="6">
    <source>
        <dbReference type="ARBA" id="ARBA00023268"/>
    </source>
</evidence>
<dbReference type="EMBL" id="JH636049">
    <property type="protein sequence ID" value="EID52298.1"/>
    <property type="molecule type" value="Genomic_DNA"/>
</dbReference>
<dbReference type="SMART" id="SM00826">
    <property type="entry name" value="PKS_DH"/>
    <property type="match status" value="3"/>
</dbReference>
<dbReference type="InterPro" id="IPR032821">
    <property type="entry name" value="PKS_assoc"/>
</dbReference>
<gene>
    <name evidence="12" type="ORF">SacxiDRAFT_0009</name>
</gene>
<feature type="region of interest" description="N-terminal hotdog fold" evidence="7">
    <location>
        <begin position="786"/>
        <end position="902"/>
    </location>
</feature>
<evidence type="ECO:0000256" key="3">
    <source>
        <dbReference type="ARBA" id="ARBA00022553"/>
    </source>
</evidence>
<evidence type="ECO:0000256" key="5">
    <source>
        <dbReference type="ARBA" id="ARBA00022737"/>
    </source>
</evidence>
<feature type="domain" description="PKS/mFAS DH" evidence="11">
    <location>
        <begin position="3832"/>
        <end position="4097"/>
    </location>
</feature>
<dbReference type="SUPFAM" id="SSF53901">
    <property type="entry name" value="Thiolase-like"/>
    <property type="match status" value="3"/>
</dbReference>
<feature type="region of interest" description="N-terminal hotdog fold" evidence="7">
    <location>
        <begin position="3832"/>
        <end position="3947"/>
    </location>
</feature>
<keyword evidence="6" id="KW-0511">Multifunctional enzyme</keyword>
<dbReference type="SMART" id="SM00825">
    <property type="entry name" value="PKS_KS"/>
    <property type="match status" value="3"/>
</dbReference>
<dbReference type="PANTHER" id="PTHR43775:SF51">
    <property type="entry name" value="INACTIVE PHENOLPHTHIOCEROL SYNTHESIS POLYKETIDE SYNTHASE TYPE I PKS1-RELATED"/>
    <property type="match status" value="1"/>
</dbReference>
<dbReference type="SUPFAM" id="SSF51735">
    <property type="entry name" value="NAD(P)-binding Rossmann-fold domains"/>
    <property type="match status" value="6"/>
</dbReference>
<reference evidence="12 13" key="1">
    <citation type="submission" date="2012-01" db="EMBL/GenBank/DDBJ databases">
        <title>Improved High-Quality Draft sequence of Saccharomonospora xinjiangensis XJ-54.</title>
        <authorList>
            <consortium name="US DOE Joint Genome Institute"/>
            <person name="Lucas S."/>
            <person name="Han J."/>
            <person name="Lapidus A."/>
            <person name="Cheng J.-F."/>
            <person name="Goodwin L."/>
            <person name="Pitluck S."/>
            <person name="Peters L."/>
            <person name="Mikhailova N."/>
            <person name="Teshima H."/>
            <person name="Detter J.C."/>
            <person name="Han C."/>
            <person name="Tapia R."/>
            <person name="Land M."/>
            <person name="Hauser L."/>
            <person name="Kyrpides N."/>
            <person name="Ivanova N."/>
            <person name="Pagani I."/>
            <person name="Brambilla E.-M."/>
            <person name="Klenk H.-P."/>
            <person name="Woyke T."/>
        </authorList>
    </citation>
    <scope>NUCLEOTIDE SEQUENCE [LARGE SCALE GENOMIC DNA]</scope>
    <source>
        <strain evidence="12 13">XJ-54</strain>
    </source>
</reference>
<dbReference type="Pfam" id="PF16197">
    <property type="entry name" value="KAsynt_C_assoc"/>
    <property type="match status" value="1"/>
</dbReference>
<dbReference type="InterPro" id="IPR020807">
    <property type="entry name" value="PKS_DH"/>
</dbReference>
<sequence length="5092" mass="531897">MVDDRELVAYLRRATAKLQRARRTLREVTDAAHEPIAIVAMSCRFPGGVRSPEDLWRLVTDEIDAVGDLPGDRGWNVAELVDPRPGVPGRTYATAGGFLDEAFRFDPVFFGISPREAEAMDPQQRLLLEVSWELLERAAIDPDSLRGSATGVFVGAMGGEYGPRLSEADADAAGYLLTGTSLSVASGRLAFRYGLNGPAITVDTACSSSLVAIHQAVRSLRTRECDLAMAGGAAVMTSPGVFVEFAQQRGLARDGRCKSYAAAADGTGWSEGAGLVLLERLSDARRHGHPVLAVVRGGAVNSDGASNGLTAPSGPAQQRLIAAALADARLGAADVDLVEGHGTGTTLGDPIEIDALKAAYAARPADRPLWLGSLKSNIGHSQAAAGIGGVIKAVLALRHGVLPRTLHVDRPTPEVEWEGSPVRLLTEARPWPQTGAPRRAAVSAFGISGTNAHVILEQEPVNAVNAVDTVDEAGPSALPSTTLSTVSSASPSAVSLTAPSAGASTAPVAGQATAASVPASTGPVPVLLSAATRSALDRHAADLAEHLRAHPENGLADVALTLAVGRAAHRYRRAFVVSDRAELVATLSMKDEASARTGDAPLVFVFDADLPDAPARLAALLSEEPAAREFADECGDAEPAFTLLYTLARLRLSWGLAPEAAYACRRSTALALTVAGGCDVATARAAWEEPGTVRVSAGRDLGFPVHPLPEVPPGAVVLGSEPPAESVCRAWEAGAAVDRAAVFAHRPGRRVVLPTYPFETASYRLASQRAHTAQRIHPAQPAEPPQWTVASSGHGGAPAPVTAQTRSLAVTGSEPFLADHTFRGVPTVSAAASMVLGLTALRALDARITGLRRVRFDRLCEVSGPRTLSVSAWTTGDGGFDLTSGDGPSHCSGSAGAGSAEASTTSAMPDVAGLATVERDRCYALLAAGGLQYGPGLRGVRSVSVGDGVAVADIDLPPGSGFEREAAVIDIAIQAAAVSVLHTAEPGTLLLPVSAETFDVAGPLTSATTVVARITGSAAGVSAHLRVLDADGAVLAVLGGVELATVGGRPTMSSVGGRPTMSSVGGRPTMSTVGGRPTMSTVGGRPTVARSALATVPTPAVSTAAGPMESTVVGRSASSATLVARDWADTDPAPRPGRSDGACLVFGDTAPPGVGAHVVTVGAGEGFRRCGPRRYEIAPGRAEDYTRLFAALREDGVRPDRIVHTWSRGADPDTVTERDLDRGVRSMLHLCQALLGTAPTGQVRVLVVHDGAPSALGLDGVARSVAVEDPRLTITLLEGPDEVVAAELSATDTVVRYRDGVRQVRRYREVTPMPAEWQPRDGGVYLITGGAGGVGLRIARAIAERARVHLVLTGRSAEPGPGARAALDALAATALSVTYRAVDVTDAGRVGDLIGELRTAHGGVHGVVHAAGIVRDALLTDLEQADLDAVLAPKVRGAVALHEATRDEPLDVFALFTSVAGVVGNPGQTAYAYANAVLDALAERWADPGERPRRFLSLAWPRWREGGMVQSERSAAELLARTGIGALSTPDATSVFLVAAGGASGALLVVPGEAGAVLSALNSAPSPQDEPARTEMEIAGEDAASRARSLLRSLVAEQTRLSPDDVEETVPLERYGLDSLMVTRLTGELETRFETGIDKTLFYEFPTIAELADHLAAEHGAALVPPSAPSRPATAEPRVALGEGERADDGIAVIGLAGRYPKADDLDAFWDNLVSGRDCVTEIPAHRWNPDRDFDPVPGRPGASYSRWGAFLDGADEFDPLFFGISPREAELMDPQERLFLQTAWHTVEEAGYRASDLAGREVGVFVGVMHTHYQLYGVDAMRQGSPVPGSSPASIANRVSYTLDLRGPSVAVDTMCSSSLTALHLACQALRTGEAELALAGGVNLSPHPYKYVFLSQGRFLSTDGRCRAFGEGGDGYVPGEGVGAVLLKPLRLALADGDHIHGVITGHAASHGGRTNGYTVPNPEAQRRVIASALASAGTDPGDVSYVECHGTGTALGDPIEISGLAKAYAGARHIAIGSVKSGIGHLESAAGIAGLTKVLLQLRHRTLAPSLHAGTPNPDIDFGRTPFTVQREPAPWPARDGRPRRAGVSSFGAGGVNSHLVVEEAQPAVAAGGSRVLHLAAEQHREPQLFVLSAREADRLRAYAARLAEYVRRAPVDLGDIAHTLRVGREPMEHRLAVVTGRGADLVRALSEFAEGRLVEYAVTGVVSTARREPTAGAGPTSPTGPTDLPGLARAWVRGADLPAPAQGGSRVSLPLYPFARERYWVRLPDADAGGKTTVKTGAVNRTTTETTVETTAQATARTGGKSAGETTVLTVSQDDPVVRDHVIHGRALLAGTACVELVRAAAEREGHGPVRGLSAVTWGSPITADDGPRRVRVSFGQGDDPAFEVVDDDGTTHVRGVVNTAATTHTVTVPARLDLAAIRGRCPEHHTRADVLDRYRRAGFAYGPAYDVIEEVFSGPSEALLRVGVAPADVPGTFLLHPTRLDGALRVCHWVGAAPGEDAAIPFGLASLRFTGPLPEVCWAHAVVRQGTDADRLRYDVTLTDAEGTEVLRVEDFALRRPAPATVAWYRPVWRQAAPAAPVRNPADTLLLCTDDPTLTVTGPWPAVVRVADPAGLPSALRARQGDVDVLLAWGMTTADAGHAVLAALELAKASVGRRVRCLAVFPGGERGGEPVHEALAGFARSTGRHAPSLSLATVRLGEGTDVARVAVEEFGVPHGAEVLRRDGLRFVRDVERLDPLPVSRPSPLRHGGAYLITGATGALGRWLAGELARRYAARLVLVSRSADRHQAWADELRVAGSDVMLMSADVADAGDTRRAVAEAEARFGRLDGVFHLAGVSDDIPPTEVDPARFAAGMAAKAAGTANLDTATRHARPPLFVVFSSLASLLGDFGGAGYGTANRFADAVSLLRGDALTLAWPLWTLGGLDDRLGEGQWAAYRAQGFAPFDVHTGWTALEQALCSDEPWLVPAVGDQARIAEALRAPGVARTTADVTHAADAAAPRVGLAGTGADTPVEPGITGENRTEASSPVMAGGRLRAVAVDLLRSQLSTVLRVPASRITETEQLDRYGIDSVMIMELNSALAEYLPDLPQTLFFDRRTLGTLADYLAERHADALATLAPGAPGAPGIDSGDPAPTEPSTTVKQALPAARTLASAVTSTVTARAISTTAARDGDDLAGAPIAVIGISGRYPGADDLDEFWARLRDGADLVTEVPSDRWDADAAYDPEGRAPDSITGRWGGFLSSVAEFDSRFFRLSPPQARAMDPQERLFLQTAWAALEDAGYPPSRLPGARHADSGFDVGVFAGVMWGDYATLAAEESARGNPVSVPANRASIANQVSYFGDFRGPSMTVDTACSSSLVAVHLAVESLRRGECAYAIAGGVNVLAHPLKYVNLSRMNMLAADGRCRSFGEGGTGYVPGEGVGAVVLKPLAAAEADGDRIHAVIRSSAINHGGRTNGYTVPNPAAQQALIERALRAGDVDPASIGYVEAHGTGTALGDPIEHAALERVFGGTGRAVGSAALGSVKSNIGHLEGAAGIAALTKVVLQLRHRTLVPSLHSARTNPRIDFARSVFAVQQEVAPWPEPAPGAPRRAGISSFGAGGTNAHLIVEEYRDHRTSPSARTPELIVVSALTGERLRESARRLSAALSRLLSGTSTDSTAVPSLSDVAYTLRVGREPMRHRLAFVAWDLAEAASLLRRFADGEDADGVVSGDASGAGALGDVFTGTASGAEFVVGLIREGHLDRLARLWASGVDIDLSALPAGPVPPRMVSLPTYPFEPERHWLTTTARRDALPMPVRPGGAEGTAAVRPEDAAAVRPEDAAAVRPEDAAAVRPEGTAAMRPEETVLVVEPDDAVVTDHEVAGDRVLPGVAHLALAVGALAPGRTSFAVGDVRWLSPVGVADRPVRLQLVTEPVAAGMSYELREQGTVRSRGVVQTSVPKPPAPVSLAALTDRCRTRVDAELLYARLRARGLRYGPFFRLAESVRTGEGEVLARLRGGTPTPPGHALHPGLADAALHVLAALLGDDTEPVLPLAADRVTVYRPLPPVCHAHAVARDPGLGRCDITVFDDEGAVCLAVTGLVLRSRPAPEPGFLYVPSWTLAPSIDPARPDTGPVLVVARDSDAALADRIARAHADADVVRLAPGDSVAPFAALPDARRGKVYFLGPITGADDTRDESVLALYRLLAELRDGGVLPGPLRLTVVTGDAAPLGERDSARPGAAALAGLVMTVGSELGELSTALLDVRGADLATGSATGSTTGLDAVAEAVVAEPCVPRARQILLRSGTRYTRRLRAALLGPPREPAFRHGGVYLIVGGLGTIGFDTARHLATRYAARLVLVGRSPLDAAKRERLARLAEAGGQAVYVRADVTDEAEIAMAVAEAKRRFGALHGVIDAAMVLVTTPFASLDVEGFASALRVKTQGTRALCAAVASEPLDTLLFFSSGISFSGNQGQAGYAAGSVYQDAYALAFGRTAPYPVRVLNWGYWHSGGDADRQRTLARLSASGITPIGAAEGMRALELVAAGRAAQVLATKADERILAGLGVENPAVSVHCVHTDAGTRASAPLPVPRLAPDPRRAGVLTAHLRAGKALDAFTARVLAGVLGDLGAALAPGQRHDRAGMADRLTVAPAQRRLFDVALDLLVAEGLLSAEGHDVVVTDRVRDADVREAMADPRRAAQSLLAEHPGAAPAVELLTRCLRALPGVLTGRRDGVDVLFPEGSAEAVSRFYQADPVMEAYNAALAEVVRTEAGDGPVRVLEIGAGTGATTRVVLPALAELGERVHYTYTDLSSTFVRHGRREFGDRPGTEFRVLDIERPPSEQGFGGDYDVVLATNVLHATRHIETTLGHVKDLLVPGGLLVVNEGVRPAAYLTFVFGLTRGWWLAEDTALRLPAAPVLSAARWLDALTASGFAPAAEVALPDEPANQRLLLARADNVRVGRADATVVRTRAEAGSATGSPAAAATPATSDGREASTPATSPEDTERLVTSVFARVLELPSDRLERDTTFGDYGVDSLVALELTRALETDFGPLPATLLFEHTTISRLAGHLHSLRRDAARDHDAAPAATVPPATAAVTPPTPPTPARR</sequence>
<evidence type="ECO:0000313" key="13">
    <source>
        <dbReference type="Proteomes" id="UP000004691"/>
    </source>
</evidence>
<proteinExistence type="predicted"/>
<keyword evidence="2" id="KW-0596">Phosphopantetheine</keyword>
<dbReference type="PROSITE" id="PS52004">
    <property type="entry name" value="KS3_2"/>
    <property type="match status" value="3"/>
</dbReference>
<dbReference type="InterPro" id="IPR020806">
    <property type="entry name" value="PKS_PP-bd"/>
</dbReference>
<dbReference type="Pfam" id="PF22336">
    <property type="entry name" value="RhiE-like_linker"/>
    <property type="match status" value="2"/>
</dbReference>
<dbReference type="Pfam" id="PF00550">
    <property type="entry name" value="PP-binding"/>
    <property type="match status" value="3"/>
</dbReference>
<feature type="domain" description="Ketosynthase family 3 (KS3)" evidence="10">
    <location>
        <begin position="33"/>
        <end position="458"/>
    </location>
</feature>
<feature type="active site" description="Proton donor; for dehydratase activity" evidence="7">
    <location>
        <position position="4019"/>
    </location>
</feature>
<dbReference type="InterPro" id="IPR050091">
    <property type="entry name" value="PKS_NRPS_Biosynth_Enz"/>
</dbReference>
<dbReference type="InterPro" id="IPR049900">
    <property type="entry name" value="PKS_mFAS_DH"/>
</dbReference>
<feature type="region of interest" description="Disordered" evidence="8">
    <location>
        <begin position="3010"/>
        <end position="3034"/>
    </location>
</feature>
<feature type="region of interest" description="Disordered" evidence="8">
    <location>
        <begin position="5061"/>
        <end position="5092"/>
    </location>
</feature>
<dbReference type="InterPro" id="IPR042104">
    <property type="entry name" value="PKS_dehydratase_sf"/>
</dbReference>
<dbReference type="InterPro" id="IPR036291">
    <property type="entry name" value="NAD(P)-bd_dom_sf"/>
</dbReference>
<dbReference type="eggNOG" id="COG3321">
    <property type="taxonomic scope" value="Bacteria"/>
</dbReference>
<feature type="region of interest" description="N-terminal hotdog fold" evidence="7">
    <location>
        <begin position="2296"/>
        <end position="2413"/>
    </location>
</feature>
<dbReference type="SMART" id="SM00822">
    <property type="entry name" value="PKS_KR"/>
    <property type="match status" value="3"/>
</dbReference>
<dbReference type="InterPro" id="IPR013968">
    <property type="entry name" value="PKS_KR"/>
</dbReference>
<feature type="region of interest" description="C-terminal hotdog fold" evidence="7">
    <location>
        <begin position="2431"/>
        <end position="2572"/>
    </location>
</feature>
<dbReference type="GO" id="GO:0004312">
    <property type="term" value="F:fatty acid synthase activity"/>
    <property type="evidence" value="ECO:0007669"/>
    <property type="project" value="TreeGrafter"/>
</dbReference>
<dbReference type="InterPro" id="IPR049551">
    <property type="entry name" value="PKS_DH_C"/>
</dbReference>
<dbReference type="InterPro" id="IPR014031">
    <property type="entry name" value="Ketoacyl_synth_C"/>
</dbReference>
<dbReference type="Pfam" id="PF02801">
    <property type="entry name" value="Ketoacyl-synt_C"/>
    <property type="match status" value="3"/>
</dbReference>
<dbReference type="PANTHER" id="PTHR43775">
    <property type="entry name" value="FATTY ACID SYNTHASE"/>
    <property type="match status" value="1"/>
</dbReference>
<accession>I0UWP5</accession>
<feature type="compositionally biased region" description="Low complexity" evidence="8">
    <location>
        <begin position="3125"/>
        <end position="3140"/>
    </location>
</feature>
<keyword evidence="4" id="KW-0808">Transferase</keyword>
<dbReference type="PROSITE" id="PS52019">
    <property type="entry name" value="PKS_MFAS_DH"/>
    <property type="match status" value="3"/>
</dbReference>
<dbReference type="InterPro" id="IPR006162">
    <property type="entry name" value="Ppantetheine_attach_site"/>
</dbReference>
<feature type="domain" description="Carrier" evidence="9">
    <location>
        <begin position="1585"/>
        <end position="1659"/>
    </location>
</feature>
<feature type="compositionally biased region" description="Pro residues" evidence="8">
    <location>
        <begin position="5083"/>
        <end position="5092"/>
    </location>
</feature>
<dbReference type="SUPFAM" id="SSF47336">
    <property type="entry name" value="ACP-like"/>
    <property type="match status" value="3"/>
</dbReference>
<evidence type="ECO:0000259" key="11">
    <source>
        <dbReference type="PROSITE" id="PS52019"/>
    </source>
</evidence>
<feature type="domain" description="Ketosynthase family 3 (KS3)" evidence="10">
    <location>
        <begin position="1688"/>
        <end position="2107"/>
    </location>
</feature>
<feature type="compositionally biased region" description="Low complexity" evidence="8">
    <location>
        <begin position="5069"/>
        <end position="5082"/>
    </location>
</feature>
<evidence type="ECO:0000256" key="8">
    <source>
        <dbReference type="SAM" id="MobiDB-lite"/>
    </source>
</evidence>
<dbReference type="GO" id="GO:0004315">
    <property type="term" value="F:3-oxoacyl-[acyl-carrier-protein] synthase activity"/>
    <property type="evidence" value="ECO:0007669"/>
    <property type="project" value="InterPro"/>
</dbReference>
<dbReference type="Pfam" id="PF21394">
    <property type="entry name" value="Beta-ketacyl_N"/>
    <property type="match status" value="1"/>
</dbReference>
<dbReference type="InterPro" id="IPR029063">
    <property type="entry name" value="SAM-dependent_MTases_sf"/>
</dbReference>
<dbReference type="SUPFAM" id="SSF53335">
    <property type="entry name" value="S-adenosyl-L-methionine-dependent methyltransferases"/>
    <property type="match status" value="1"/>
</dbReference>
<dbReference type="SMART" id="SM00823">
    <property type="entry name" value="PKS_PP"/>
    <property type="match status" value="3"/>
</dbReference>
<name>I0UWP5_9PSEU</name>
<feature type="region of interest" description="Disordered" evidence="8">
    <location>
        <begin position="778"/>
        <end position="801"/>
    </location>
</feature>
<dbReference type="HOGENOM" id="CLU_000022_58_0_11"/>
<dbReference type="PROSITE" id="PS50075">
    <property type="entry name" value="CARRIER"/>
    <property type="match status" value="3"/>
</dbReference>
<dbReference type="InterPro" id="IPR054514">
    <property type="entry name" value="RhiE-like_linker"/>
</dbReference>
<dbReference type="Gene3D" id="3.40.50.720">
    <property type="entry name" value="NAD(P)-binding Rossmann-like Domain"/>
    <property type="match status" value="3"/>
</dbReference>
<dbReference type="GO" id="GO:0006633">
    <property type="term" value="P:fatty acid biosynthetic process"/>
    <property type="evidence" value="ECO:0007669"/>
    <property type="project" value="InterPro"/>
</dbReference>
<dbReference type="Pfam" id="PF08659">
    <property type="entry name" value="KR"/>
    <property type="match status" value="3"/>
</dbReference>
<dbReference type="Pfam" id="PF14765">
    <property type="entry name" value="PS-DH"/>
    <property type="match status" value="3"/>
</dbReference>
<keyword evidence="13" id="KW-1185">Reference proteome</keyword>
<dbReference type="InterPro" id="IPR016039">
    <property type="entry name" value="Thiolase-like"/>
</dbReference>
<dbReference type="InterPro" id="IPR036736">
    <property type="entry name" value="ACP-like_sf"/>
</dbReference>
<keyword evidence="3" id="KW-0597">Phosphoprotein</keyword>
<evidence type="ECO:0000256" key="1">
    <source>
        <dbReference type="ARBA" id="ARBA00004792"/>
    </source>
</evidence>
<dbReference type="CDD" id="cd02440">
    <property type="entry name" value="AdoMet_MTases"/>
    <property type="match status" value="1"/>
</dbReference>
<dbReference type="Pfam" id="PF08242">
    <property type="entry name" value="Methyltransf_12"/>
    <property type="match status" value="1"/>
</dbReference>
<feature type="domain" description="Ketosynthase family 3 (KS3)" evidence="10">
    <location>
        <begin position="3184"/>
        <end position="3616"/>
    </location>
</feature>
<feature type="region of interest" description="Disordered" evidence="8">
    <location>
        <begin position="1050"/>
        <end position="1082"/>
    </location>
</feature>
<feature type="active site" description="Proton acceptor; for dehydratase activity" evidence="7">
    <location>
        <position position="2329"/>
    </location>
</feature>
<feature type="region of interest" description="C-terminal hotdog fold" evidence="7">
    <location>
        <begin position="913"/>
        <end position="1052"/>
    </location>
</feature>
<feature type="region of interest" description="Disordered" evidence="8">
    <location>
        <begin position="3125"/>
        <end position="3146"/>
    </location>
</feature>
<dbReference type="InterPro" id="IPR013217">
    <property type="entry name" value="Methyltransf_12"/>
</dbReference>
<feature type="region of interest" description="Disordered" evidence="8">
    <location>
        <begin position="4954"/>
        <end position="4989"/>
    </location>
</feature>
<comment type="pathway">
    <text evidence="1">Antibiotic biosynthesis.</text>
</comment>
<dbReference type="InterPro" id="IPR049490">
    <property type="entry name" value="C883_1060-like_KR_N"/>
</dbReference>
<dbReference type="InterPro" id="IPR009081">
    <property type="entry name" value="PP-bd_ACP"/>
</dbReference>
<dbReference type="CDD" id="cd00833">
    <property type="entry name" value="PKS"/>
    <property type="match status" value="3"/>
</dbReference>
<dbReference type="Gene3D" id="3.40.47.10">
    <property type="match status" value="3"/>
</dbReference>
<dbReference type="InterPro" id="IPR018201">
    <property type="entry name" value="Ketoacyl_synth_AS"/>
</dbReference>
<feature type="domain" description="PKS/mFAS DH" evidence="11">
    <location>
        <begin position="786"/>
        <end position="1052"/>
    </location>
</feature>
<dbReference type="InterPro" id="IPR057326">
    <property type="entry name" value="KR_dom"/>
</dbReference>
<dbReference type="CDD" id="cd08953">
    <property type="entry name" value="KR_2_SDR_x"/>
    <property type="match status" value="2"/>
</dbReference>
<dbReference type="Pfam" id="PF22621">
    <property type="entry name" value="CurL-like_PKS_C"/>
    <property type="match status" value="1"/>
</dbReference>
<evidence type="ECO:0000256" key="7">
    <source>
        <dbReference type="PROSITE-ProRule" id="PRU01363"/>
    </source>
</evidence>
<dbReference type="Pfam" id="PF21089">
    <property type="entry name" value="PKS_DH_N"/>
    <property type="match status" value="2"/>
</dbReference>
<dbReference type="Gene3D" id="3.10.129.110">
    <property type="entry name" value="Polyketide synthase dehydratase"/>
    <property type="match status" value="3"/>
</dbReference>
<dbReference type="Pfam" id="PF00109">
    <property type="entry name" value="ketoacyl-synt"/>
    <property type="match status" value="3"/>
</dbReference>
<dbReference type="InterPro" id="IPR014030">
    <property type="entry name" value="Ketoacyl_synth_N"/>
</dbReference>
<feature type="active site" description="Proton acceptor; for dehydratase activity" evidence="7">
    <location>
        <position position="820"/>
    </location>
</feature>
<evidence type="ECO:0000313" key="12">
    <source>
        <dbReference type="EMBL" id="EID52298.1"/>
    </source>
</evidence>
<dbReference type="InterPro" id="IPR049552">
    <property type="entry name" value="PKS_DH_N"/>
</dbReference>
<feature type="region of interest" description="C-terminal hotdog fold" evidence="7">
    <location>
        <begin position="3961"/>
        <end position="4097"/>
    </location>
</feature>
<keyword evidence="5" id="KW-0677">Repeat</keyword>
<feature type="non-terminal residue" evidence="12">
    <location>
        <position position="5092"/>
    </location>
</feature>
<feature type="active site" description="Proton donor; for dehydratase activity" evidence="7">
    <location>
        <position position="2490"/>
    </location>
</feature>
<evidence type="ECO:0000259" key="10">
    <source>
        <dbReference type="PROSITE" id="PS52004"/>
    </source>
</evidence>
<feature type="domain" description="Carrier" evidence="9">
    <location>
        <begin position="3041"/>
        <end position="3117"/>
    </location>
</feature>
<dbReference type="PROSITE" id="PS00606">
    <property type="entry name" value="KS3_1"/>
    <property type="match status" value="2"/>
</dbReference>
<dbReference type="Gene3D" id="1.10.1240.100">
    <property type="match status" value="2"/>
</dbReference>
<dbReference type="PROSITE" id="PS00012">
    <property type="entry name" value="PHOSPHOPANTETHEINE"/>
    <property type="match status" value="2"/>
</dbReference>
<dbReference type="Gene3D" id="3.30.70.3290">
    <property type="match status" value="2"/>
</dbReference>
<evidence type="ECO:0000259" key="9">
    <source>
        <dbReference type="PROSITE" id="PS50075"/>
    </source>
</evidence>
<evidence type="ECO:0000256" key="4">
    <source>
        <dbReference type="ARBA" id="ARBA00022679"/>
    </source>
</evidence>
<dbReference type="Gene3D" id="3.40.50.150">
    <property type="entry name" value="Vaccinia Virus protein VP39"/>
    <property type="match status" value="1"/>
</dbReference>
<dbReference type="Gene3D" id="1.10.1200.10">
    <property type="entry name" value="ACP-like"/>
    <property type="match status" value="3"/>
</dbReference>
<protein>
    <submittedName>
        <fullName evidence="12">Polyketide synthase family protein</fullName>
    </submittedName>
</protein>
<dbReference type="GO" id="GO:0031177">
    <property type="term" value="F:phosphopantetheine binding"/>
    <property type="evidence" value="ECO:0007669"/>
    <property type="project" value="InterPro"/>
</dbReference>